<sequence length="74" mass="8183">MVRIVGTPQDRICRGFVNDPIGPAPKGGFTAKIRCQTTPYIWVTKGPNAAGRLRLTPVRARYSAPRTNVFRSPE</sequence>
<evidence type="ECO:0000313" key="1">
    <source>
        <dbReference type="EMBL" id="MBB6095374.1"/>
    </source>
</evidence>
<protein>
    <submittedName>
        <fullName evidence="1">Uncharacterized protein</fullName>
    </submittedName>
</protein>
<name>A0A841HRV0_9GAMM</name>
<accession>A0A841HRV0</accession>
<dbReference type="Proteomes" id="UP000588068">
    <property type="component" value="Unassembled WGS sequence"/>
</dbReference>
<proteinExistence type="predicted"/>
<evidence type="ECO:0000313" key="2">
    <source>
        <dbReference type="Proteomes" id="UP000588068"/>
    </source>
</evidence>
<dbReference type="EMBL" id="JACHHZ010000005">
    <property type="protein sequence ID" value="MBB6095374.1"/>
    <property type="molecule type" value="Genomic_DNA"/>
</dbReference>
<comment type="caution">
    <text evidence="1">The sequence shown here is derived from an EMBL/GenBank/DDBJ whole genome shotgun (WGS) entry which is preliminary data.</text>
</comment>
<gene>
    <name evidence="1" type="ORF">HNQ60_004264</name>
</gene>
<keyword evidence="2" id="KW-1185">Reference proteome</keyword>
<reference evidence="1 2" key="1">
    <citation type="submission" date="2020-08" db="EMBL/GenBank/DDBJ databases">
        <title>Genomic Encyclopedia of Type Strains, Phase IV (KMG-IV): sequencing the most valuable type-strain genomes for metagenomic binning, comparative biology and taxonomic classification.</title>
        <authorList>
            <person name="Goeker M."/>
        </authorList>
    </citation>
    <scope>NUCLEOTIDE SEQUENCE [LARGE SCALE GENOMIC DNA]</scope>
    <source>
        <strain evidence="1 2">DSM 26723</strain>
    </source>
</reference>
<organism evidence="1 2">
    <name type="scientific">Povalibacter uvarum</name>
    <dbReference type="NCBI Taxonomy" id="732238"/>
    <lineage>
        <taxon>Bacteria</taxon>
        <taxon>Pseudomonadati</taxon>
        <taxon>Pseudomonadota</taxon>
        <taxon>Gammaproteobacteria</taxon>
        <taxon>Steroidobacterales</taxon>
        <taxon>Steroidobacteraceae</taxon>
        <taxon>Povalibacter</taxon>
    </lineage>
</organism>
<dbReference type="AlphaFoldDB" id="A0A841HRV0"/>